<evidence type="ECO:0000256" key="4">
    <source>
        <dbReference type="ARBA" id="ARBA00022519"/>
    </source>
</evidence>
<comment type="similarity">
    <text evidence="8 9">Belongs to the TRAP transporter small permease family.</text>
</comment>
<dbReference type="PANTHER" id="PTHR35011:SF2">
    <property type="entry name" value="2,3-DIKETO-L-GULONATE TRAP TRANSPORTER SMALL PERMEASE PROTEIN YIAM"/>
    <property type="match status" value="1"/>
</dbReference>
<feature type="transmembrane region" description="Helical" evidence="9">
    <location>
        <begin position="47"/>
        <end position="65"/>
    </location>
</feature>
<keyword evidence="5 9" id="KW-0812">Transmembrane</keyword>
<feature type="transmembrane region" description="Helical" evidence="9">
    <location>
        <begin position="86"/>
        <end position="106"/>
    </location>
</feature>
<evidence type="ECO:0000256" key="7">
    <source>
        <dbReference type="ARBA" id="ARBA00023136"/>
    </source>
</evidence>
<evidence type="ECO:0000256" key="2">
    <source>
        <dbReference type="ARBA" id="ARBA00022448"/>
    </source>
</evidence>
<evidence type="ECO:0000256" key="5">
    <source>
        <dbReference type="ARBA" id="ARBA00022692"/>
    </source>
</evidence>
<proteinExistence type="inferred from homology"/>
<dbReference type="GO" id="GO:0005886">
    <property type="term" value="C:plasma membrane"/>
    <property type="evidence" value="ECO:0007669"/>
    <property type="project" value="UniProtKB-SubCell"/>
</dbReference>
<keyword evidence="6 9" id="KW-1133">Transmembrane helix</keyword>
<evidence type="ECO:0000256" key="9">
    <source>
        <dbReference type="RuleBase" id="RU369079"/>
    </source>
</evidence>
<feature type="domain" description="Tripartite ATP-independent periplasmic transporters DctQ component" evidence="10">
    <location>
        <begin position="24"/>
        <end position="146"/>
    </location>
</feature>
<feature type="transmembrane region" description="Helical" evidence="9">
    <location>
        <begin position="7"/>
        <end position="35"/>
    </location>
</feature>
<keyword evidence="2 9" id="KW-0813">Transport</keyword>
<comment type="subcellular location">
    <subcellularLocation>
        <location evidence="1 9">Cell inner membrane</location>
        <topology evidence="1 9">Multi-pass membrane protein</topology>
    </subcellularLocation>
</comment>
<gene>
    <name evidence="11" type="ORF">GXX24_07990</name>
</gene>
<dbReference type="AlphaFoldDB" id="A0A832PMF7"/>
<dbReference type="InterPro" id="IPR055348">
    <property type="entry name" value="DctQ"/>
</dbReference>
<dbReference type="InterPro" id="IPR007387">
    <property type="entry name" value="TRAP_DctQ"/>
</dbReference>
<reference evidence="11 12" key="1">
    <citation type="journal article" date="2020" name="Biotechnol. Biofuels">
        <title>New insights from the biogas microbiome by comprehensive genome-resolved metagenomics of nearly 1600 species originating from multiple anaerobic digesters.</title>
        <authorList>
            <person name="Campanaro S."/>
            <person name="Treu L."/>
            <person name="Rodriguez-R L.M."/>
            <person name="Kovalovszki A."/>
            <person name="Ziels R.M."/>
            <person name="Maus I."/>
            <person name="Zhu X."/>
            <person name="Kougias P.G."/>
            <person name="Basile A."/>
            <person name="Luo G."/>
            <person name="Schluter A."/>
            <person name="Konstantinidis K.T."/>
            <person name="Angelidaki I."/>
        </authorList>
    </citation>
    <scope>NUCLEOTIDE SEQUENCE [LARGE SCALE GENOMIC DNA]</scope>
    <source>
        <strain evidence="11">AS04akNAM_125</strain>
    </source>
</reference>
<dbReference type="EMBL" id="DULP01000113">
    <property type="protein sequence ID" value="HHW34063.1"/>
    <property type="molecule type" value="Genomic_DNA"/>
</dbReference>
<protein>
    <recommendedName>
        <fullName evidence="9">TRAP transporter small permease protein</fullName>
    </recommendedName>
</protein>
<name>A0A832PMF7_9RHOB</name>
<evidence type="ECO:0000313" key="12">
    <source>
        <dbReference type="Proteomes" id="UP000580830"/>
    </source>
</evidence>
<organism evidence="11 12">
    <name type="scientific">Paracoccus solventivorans</name>
    <dbReference type="NCBI Taxonomy" id="53463"/>
    <lineage>
        <taxon>Bacteria</taxon>
        <taxon>Pseudomonadati</taxon>
        <taxon>Pseudomonadota</taxon>
        <taxon>Alphaproteobacteria</taxon>
        <taxon>Rhodobacterales</taxon>
        <taxon>Paracoccaceae</taxon>
        <taxon>Paracoccus</taxon>
    </lineage>
</organism>
<dbReference type="GO" id="GO:0022857">
    <property type="term" value="F:transmembrane transporter activity"/>
    <property type="evidence" value="ECO:0007669"/>
    <property type="project" value="UniProtKB-UniRule"/>
</dbReference>
<evidence type="ECO:0000256" key="8">
    <source>
        <dbReference type="ARBA" id="ARBA00038436"/>
    </source>
</evidence>
<dbReference type="Proteomes" id="UP000580830">
    <property type="component" value="Unassembled WGS sequence"/>
</dbReference>
<keyword evidence="3" id="KW-1003">Cell membrane</keyword>
<evidence type="ECO:0000313" key="11">
    <source>
        <dbReference type="EMBL" id="HHW34063.1"/>
    </source>
</evidence>
<dbReference type="PANTHER" id="PTHR35011">
    <property type="entry name" value="2,3-DIKETO-L-GULONATE TRAP TRANSPORTER SMALL PERMEASE PROTEIN YIAM"/>
    <property type="match status" value="1"/>
</dbReference>
<sequence length="168" mass="18675">MSKFWRAYVAAIETFCFAGIAAILIVGVAQVFARYVLHSSLFWSEEFMRYLMLWIVALGAGISYTRGQFLGMRMVVEKLPPALRRAADVVSAVLILIFLGVIIWYGTKFSWGTRRQSAVALNISMFWIHISVVAGALLLALHVALNELLGVARSPAREEHLMGAEEAL</sequence>
<dbReference type="RefSeq" id="WP_303730126.1">
    <property type="nucleotide sequence ID" value="NZ_DULP01000113.1"/>
</dbReference>
<evidence type="ECO:0000256" key="6">
    <source>
        <dbReference type="ARBA" id="ARBA00022989"/>
    </source>
</evidence>
<comment type="caution">
    <text evidence="11">The sequence shown here is derived from an EMBL/GenBank/DDBJ whole genome shotgun (WGS) entry which is preliminary data.</text>
</comment>
<keyword evidence="7 9" id="KW-0472">Membrane</keyword>
<keyword evidence="4 9" id="KW-0997">Cell inner membrane</keyword>
<evidence type="ECO:0000256" key="3">
    <source>
        <dbReference type="ARBA" id="ARBA00022475"/>
    </source>
</evidence>
<evidence type="ECO:0000256" key="1">
    <source>
        <dbReference type="ARBA" id="ARBA00004429"/>
    </source>
</evidence>
<comment type="subunit">
    <text evidence="9">The complex comprises the extracytoplasmic solute receptor protein and the two transmembrane proteins.</text>
</comment>
<dbReference type="GO" id="GO:0015740">
    <property type="term" value="P:C4-dicarboxylate transport"/>
    <property type="evidence" value="ECO:0007669"/>
    <property type="project" value="TreeGrafter"/>
</dbReference>
<comment type="function">
    <text evidence="9">Part of the tripartite ATP-independent periplasmic (TRAP) transport system.</text>
</comment>
<accession>A0A832PMF7</accession>
<evidence type="ECO:0000259" key="10">
    <source>
        <dbReference type="Pfam" id="PF04290"/>
    </source>
</evidence>
<dbReference type="Pfam" id="PF04290">
    <property type="entry name" value="DctQ"/>
    <property type="match status" value="1"/>
</dbReference>
<feature type="transmembrane region" description="Helical" evidence="9">
    <location>
        <begin position="126"/>
        <end position="145"/>
    </location>
</feature>